<dbReference type="PROSITE" id="PS50011">
    <property type="entry name" value="PROTEIN_KINASE_DOM"/>
    <property type="match status" value="1"/>
</dbReference>
<dbReference type="InterPro" id="IPR056884">
    <property type="entry name" value="NPHP3-like_N"/>
</dbReference>
<feature type="region of interest" description="Disordered" evidence="2">
    <location>
        <begin position="289"/>
        <end position="323"/>
    </location>
</feature>
<dbReference type="InterPro" id="IPR011009">
    <property type="entry name" value="Kinase-like_dom_sf"/>
</dbReference>
<evidence type="ECO:0000259" key="3">
    <source>
        <dbReference type="PROSITE" id="PS50011"/>
    </source>
</evidence>
<dbReference type="Proteomes" id="UP000286045">
    <property type="component" value="Unassembled WGS sequence"/>
</dbReference>
<dbReference type="SUPFAM" id="SSF56112">
    <property type="entry name" value="Protein kinase-like (PK-like)"/>
    <property type="match status" value="1"/>
</dbReference>
<protein>
    <recommendedName>
        <fullName evidence="3">Protein kinase domain-containing protein</fullName>
    </recommendedName>
</protein>
<dbReference type="PANTHER" id="PTHR10039">
    <property type="entry name" value="AMELOGENIN"/>
    <property type="match status" value="1"/>
</dbReference>
<proteinExistence type="predicted"/>
<dbReference type="EMBL" id="RYZI01000058">
    <property type="protein sequence ID" value="RWA12174.1"/>
    <property type="molecule type" value="Genomic_DNA"/>
</dbReference>
<evidence type="ECO:0000256" key="1">
    <source>
        <dbReference type="ARBA" id="ARBA00022737"/>
    </source>
</evidence>
<organism evidence="4 5">
    <name type="scientific">Xylaria grammica</name>
    <dbReference type="NCBI Taxonomy" id="363999"/>
    <lineage>
        <taxon>Eukaryota</taxon>
        <taxon>Fungi</taxon>
        <taxon>Dikarya</taxon>
        <taxon>Ascomycota</taxon>
        <taxon>Pezizomycotina</taxon>
        <taxon>Sordariomycetes</taxon>
        <taxon>Xylariomycetidae</taxon>
        <taxon>Xylariales</taxon>
        <taxon>Xylariaceae</taxon>
        <taxon>Xylaria</taxon>
    </lineage>
</organism>
<keyword evidence="5" id="KW-1185">Reference proteome</keyword>
<dbReference type="InterPro" id="IPR000719">
    <property type="entry name" value="Prot_kinase_dom"/>
</dbReference>
<dbReference type="AlphaFoldDB" id="A0A439DCN5"/>
<dbReference type="Gene3D" id="3.40.50.300">
    <property type="entry name" value="P-loop containing nucleotide triphosphate hydrolases"/>
    <property type="match status" value="1"/>
</dbReference>
<feature type="domain" description="Protein kinase" evidence="3">
    <location>
        <begin position="215"/>
        <end position="489"/>
    </location>
</feature>
<keyword evidence="1" id="KW-0677">Repeat</keyword>
<dbReference type="Pfam" id="PF00069">
    <property type="entry name" value="Pkinase"/>
    <property type="match status" value="1"/>
</dbReference>
<reference evidence="4 5" key="1">
    <citation type="submission" date="2018-12" db="EMBL/GenBank/DDBJ databases">
        <title>Draft genome sequence of Xylaria grammica IHI A82.</title>
        <authorList>
            <person name="Buettner E."/>
            <person name="Kellner H."/>
        </authorList>
    </citation>
    <scope>NUCLEOTIDE SEQUENCE [LARGE SCALE GENOMIC DNA]</scope>
    <source>
        <strain evidence="4 5">IHI A82</strain>
    </source>
</reference>
<comment type="caution">
    <text evidence="4">The sequence shown here is derived from an EMBL/GenBank/DDBJ whole genome shotgun (WGS) entry which is preliminary data.</text>
</comment>
<name>A0A439DCN5_9PEZI</name>
<sequence length="489" mass="55970">MMSNQAFFEHYRKQLEDLETRLGVPVDKWRRFGRRLLWPMKERDFTEVVHRLKVEQKAHLLGSQQLDVMLDWLNAPDPSPRHNRLLAERMETTGSWLLEHQIFKKWHDSASAIWLRGIPGCGKSVLSSVVIDHVQHRIRIEQRDTAAMAYYHFDFSDKSVSKPDTMLRSLVSQLSCWNGTLPTALERCARLGDWNGASRATTYYKAPQPSVPHLLAVLHEIATMEYERVYIVVDALDECELHDELGLVLDTMLSWKADGVHMFLTGRSTPILARHLGAQEVVHTIEVEAGHPYETTSRKQQSLRNSKPETLETGDGNKQYARSPYDLEDGEQICMDDDLIDQKMDDMPRKVRLVGTSKEFIFKGAFWSKTSLREIQMLSQIERAREEATMLTSRLAGILKEKRGEREIQQSTKSKWAEQIKSSLQQLHAYGVVWGDAKPDNVMIDSNNDAVIIDFGGGYTHGYVTLELMETVEGDWVGFEQLKADLGLA</sequence>
<dbReference type="STRING" id="363999.A0A439DCN5"/>
<feature type="compositionally biased region" description="Polar residues" evidence="2">
    <location>
        <begin position="294"/>
        <end position="305"/>
    </location>
</feature>
<dbReference type="Pfam" id="PF24883">
    <property type="entry name" value="NPHP3_N"/>
    <property type="match status" value="1"/>
</dbReference>
<evidence type="ECO:0000313" key="5">
    <source>
        <dbReference type="Proteomes" id="UP000286045"/>
    </source>
</evidence>
<dbReference type="PANTHER" id="PTHR10039:SF16">
    <property type="entry name" value="GPI INOSITOL-DEACYLASE"/>
    <property type="match status" value="1"/>
</dbReference>
<dbReference type="GO" id="GO:0005524">
    <property type="term" value="F:ATP binding"/>
    <property type="evidence" value="ECO:0007669"/>
    <property type="project" value="InterPro"/>
</dbReference>
<dbReference type="SUPFAM" id="SSF52540">
    <property type="entry name" value="P-loop containing nucleoside triphosphate hydrolases"/>
    <property type="match status" value="1"/>
</dbReference>
<dbReference type="GO" id="GO:0004672">
    <property type="term" value="F:protein kinase activity"/>
    <property type="evidence" value="ECO:0007669"/>
    <property type="project" value="InterPro"/>
</dbReference>
<gene>
    <name evidence="4" type="ORF">EKO27_g2925</name>
</gene>
<accession>A0A439DCN5</accession>
<evidence type="ECO:0000313" key="4">
    <source>
        <dbReference type="EMBL" id="RWA12174.1"/>
    </source>
</evidence>
<dbReference type="Gene3D" id="1.10.510.10">
    <property type="entry name" value="Transferase(Phosphotransferase) domain 1"/>
    <property type="match status" value="1"/>
</dbReference>
<dbReference type="InterPro" id="IPR027417">
    <property type="entry name" value="P-loop_NTPase"/>
</dbReference>
<evidence type="ECO:0000256" key="2">
    <source>
        <dbReference type="SAM" id="MobiDB-lite"/>
    </source>
</evidence>